<sequence length="63" mass="7632">MESIKYIYWQEQDKWLGYLQDYPDYWTQGESLEDLQTHLRDLYLDLTSGEIPGVRKLAELTFQ</sequence>
<reference evidence="2" key="1">
    <citation type="submission" date="2015-09" db="EMBL/GenBank/DDBJ databases">
        <authorList>
            <person name="Daims H."/>
        </authorList>
    </citation>
    <scope>NUCLEOTIDE SEQUENCE [LARGE SCALE GENOMIC DNA]</scope>
</reference>
<dbReference type="EMBL" id="LN885086">
    <property type="protein sequence ID" value="CUQ65353.1"/>
    <property type="molecule type" value="Genomic_DNA"/>
</dbReference>
<dbReference type="InterPro" id="IPR035069">
    <property type="entry name" value="TTHA1013/TTHA0281-like"/>
</dbReference>
<name>A0A0S4KPU9_9BACT</name>
<evidence type="ECO:0008006" key="3">
    <source>
        <dbReference type="Google" id="ProtNLM"/>
    </source>
</evidence>
<organism evidence="1 2">
    <name type="scientific">Candidatus Nitrospira inopinata</name>
    <dbReference type="NCBI Taxonomy" id="1715989"/>
    <lineage>
        <taxon>Bacteria</taxon>
        <taxon>Pseudomonadati</taxon>
        <taxon>Nitrospirota</taxon>
        <taxon>Nitrospiria</taxon>
        <taxon>Nitrospirales</taxon>
        <taxon>Nitrospiraceae</taxon>
        <taxon>Nitrospira</taxon>
    </lineage>
</organism>
<dbReference type="OrthoDB" id="9800022at2"/>
<accession>A0A0S4KPU9</accession>
<dbReference type="STRING" id="1715989.NITINOP_0377"/>
<dbReference type="RefSeq" id="WP_062482503.1">
    <property type="nucleotide sequence ID" value="NZ_LN885086.1"/>
</dbReference>
<dbReference type="Proteomes" id="UP000066284">
    <property type="component" value="Chromosome 1"/>
</dbReference>
<dbReference type="KEGG" id="nio:NITINOP_0377"/>
<evidence type="ECO:0000313" key="2">
    <source>
        <dbReference type="Proteomes" id="UP000066284"/>
    </source>
</evidence>
<protein>
    <recommendedName>
        <fullName evidence="3">Type II toxin-antitoxin system HicB family antitoxin</fullName>
    </recommendedName>
</protein>
<keyword evidence="2" id="KW-1185">Reference proteome</keyword>
<dbReference type="SUPFAM" id="SSF143100">
    <property type="entry name" value="TTHA1013/TTHA0281-like"/>
    <property type="match status" value="1"/>
</dbReference>
<dbReference type="AlphaFoldDB" id="A0A0S4KPU9"/>
<proteinExistence type="predicted"/>
<gene>
    <name evidence="1" type="ORF">NITINOP_0377</name>
</gene>
<evidence type="ECO:0000313" key="1">
    <source>
        <dbReference type="EMBL" id="CUQ65353.1"/>
    </source>
</evidence>